<proteinExistence type="predicted"/>
<dbReference type="InterPro" id="IPR000719">
    <property type="entry name" value="Prot_kinase_dom"/>
</dbReference>
<keyword evidence="3 4" id="KW-0067">ATP-binding</keyword>
<dbReference type="InterPro" id="IPR017441">
    <property type="entry name" value="Protein_kinase_ATP_BS"/>
</dbReference>
<evidence type="ECO:0000256" key="4">
    <source>
        <dbReference type="PROSITE-ProRule" id="PRU10141"/>
    </source>
</evidence>
<keyword evidence="8" id="KW-1185">Reference proteome</keyword>
<feature type="region of interest" description="Disordered" evidence="5">
    <location>
        <begin position="506"/>
        <end position="528"/>
    </location>
</feature>
<dbReference type="InterPro" id="IPR008271">
    <property type="entry name" value="Ser/Thr_kinase_AS"/>
</dbReference>
<dbReference type="OrthoDB" id="248923at2759"/>
<feature type="domain" description="Protein kinase" evidence="6">
    <location>
        <begin position="122"/>
        <end position="440"/>
    </location>
</feature>
<dbReference type="PROSITE" id="PS00107">
    <property type="entry name" value="PROTEIN_KINASE_ATP"/>
    <property type="match status" value="1"/>
</dbReference>
<dbReference type="PANTHER" id="PTHR48012">
    <property type="entry name" value="STERILE20-LIKE KINASE, ISOFORM B-RELATED"/>
    <property type="match status" value="1"/>
</dbReference>
<dbReference type="InterPro" id="IPR050629">
    <property type="entry name" value="STE20/SPS1-PAK"/>
</dbReference>
<dbReference type="Gene3D" id="3.30.200.20">
    <property type="entry name" value="Phosphorylase Kinase, domain 1"/>
    <property type="match status" value="1"/>
</dbReference>
<dbReference type="PANTHER" id="PTHR48012:SF16">
    <property type="entry name" value="NON-SPECIFIC SERINE_THREONINE PROTEIN KINASE"/>
    <property type="match status" value="1"/>
</dbReference>
<dbReference type="PROSITE" id="PS00108">
    <property type="entry name" value="PROTEIN_KINASE_ST"/>
    <property type="match status" value="1"/>
</dbReference>
<evidence type="ECO:0000256" key="5">
    <source>
        <dbReference type="SAM" id="MobiDB-lite"/>
    </source>
</evidence>
<reference evidence="7 8" key="1">
    <citation type="submission" date="2014-09" db="EMBL/GenBank/DDBJ databases">
        <authorList>
            <person name="Ellenberger Sabrina"/>
        </authorList>
    </citation>
    <scope>NUCLEOTIDE SEQUENCE [LARGE SCALE GENOMIC DNA]</scope>
    <source>
        <strain evidence="7 8">CBS 412.66</strain>
    </source>
</reference>
<keyword evidence="2 4" id="KW-0547">Nucleotide-binding</keyword>
<feature type="region of interest" description="Disordered" evidence="5">
    <location>
        <begin position="81"/>
        <end position="113"/>
    </location>
</feature>
<dbReference type="GO" id="GO:0005524">
    <property type="term" value="F:ATP binding"/>
    <property type="evidence" value="ECO:0007669"/>
    <property type="project" value="UniProtKB-UniRule"/>
</dbReference>
<protein>
    <recommendedName>
        <fullName evidence="1">non-specific serine/threonine protein kinase</fullName>
        <ecNumber evidence="1">2.7.11.1</ecNumber>
    </recommendedName>
</protein>
<dbReference type="Gene3D" id="1.10.510.10">
    <property type="entry name" value="Transferase(Phosphotransferase) domain 1"/>
    <property type="match status" value="1"/>
</dbReference>
<feature type="compositionally biased region" description="Low complexity" evidence="5">
    <location>
        <begin position="511"/>
        <end position="522"/>
    </location>
</feature>
<dbReference type="GO" id="GO:0005737">
    <property type="term" value="C:cytoplasm"/>
    <property type="evidence" value="ECO:0007669"/>
    <property type="project" value="TreeGrafter"/>
</dbReference>
<dbReference type="Proteomes" id="UP000054107">
    <property type="component" value="Unassembled WGS sequence"/>
</dbReference>
<feature type="compositionally biased region" description="Low complexity" evidence="5">
    <location>
        <begin position="81"/>
        <end position="108"/>
    </location>
</feature>
<organism evidence="7 8">
    <name type="scientific">Parasitella parasitica</name>
    <dbReference type="NCBI Taxonomy" id="35722"/>
    <lineage>
        <taxon>Eukaryota</taxon>
        <taxon>Fungi</taxon>
        <taxon>Fungi incertae sedis</taxon>
        <taxon>Mucoromycota</taxon>
        <taxon>Mucoromycotina</taxon>
        <taxon>Mucoromycetes</taxon>
        <taxon>Mucorales</taxon>
        <taxon>Mucorineae</taxon>
        <taxon>Mucoraceae</taxon>
        <taxon>Parasitella</taxon>
    </lineage>
</organism>
<evidence type="ECO:0000313" key="8">
    <source>
        <dbReference type="Proteomes" id="UP000054107"/>
    </source>
</evidence>
<feature type="compositionally biased region" description="Polar residues" evidence="5">
    <location>
        <begin position="539"/>
        <end position="548"/>
    </location>
</feature>
<dbReference type="AlphaFoldDB" id="A0A0B7NPK7"/>
<dbReference type="STRING" id="35722.A0A0B7NPK7"/>
<dbReference type="InterPro" id="IPR011009">
    <property type="entry name" value="Kinase-like_dom_sf"/>
</dbReference>
<accession>A0A0B7NPK7</accession>
<sequence length="591" mass="66961">MDQQRPSPLSTNVTVVRTSSLNNIFSSTKRRARSKTVTEANSTTEISACSSNNAAATITSKKPLSRQRSISELVSRVKLSLRSNSTGSNSSSPISKRRQQQQQQQQQQHPMLVSYSSKADDYDILRTIGAGATASVYSAVYKPNQSVIAIKTVNLEDIGLDDSRLEALRKEIQIMTLCRHQHLLEVYQSFVHSSQLYIVTPIMSAGSCHDLLSRCHKLGFEESIVACIIRQVSQGLEYLHDNELVHRDIKSANMLLDFDTGIVKLADFGVSNHLLTNLAEMPKNTNYFRKNSTMPDNESTMKSLTESYISLMSADNFPHHKMSTLMLQPPSVPKKARRSFVGTPCWMAPEILLNQDYDTKVDLWSLGITSIELACGKPPFAEYDPMTIFSMIIDDPPPTLYSNHIRYTPSHTIQDFIEKCLDKNPSSRLSVTDALNHPFLKKAAGPHLLQKYLARRPELNKRSFLMSRSATAKKNHHPGDDDDEYDNDSWDELSFIETTWNFKEEDIPNGSSSNASTETTTTIKPPLLHTKYLNRSRRTSSNYASPITPSDHEQQINEFLDTTLPVDYYLKKKRNPEHIEEEFLITKEYYY</sequence>
<name>A0A0B7NPK7_9FUNG</name>
<dbReference type="PROSITE" id="PS50011">
    <property type="entry name" value="PROTEIN_KINASE_DOM"/>
    <property type="match status" value="1"/>
</dbReference>
<evidence type="ECO:0000256" key="2">
    <source>
        <dbReference type="ARBA" id="ARBA00022741"/>
    </source>
</evidence>
<evidence type="ECO:0000259" key="6">
    <source>
        <dbReference type="PROSITE" id="PS50011"/>
    </source>
</evidence>
<dbReference type="SUPFAM" id="SSF56112">
    <property type="entry name" value="Protein kinase-like (PK-like)"/>
    <property type="match status" value="1"/>
</dbReference>
<dbReference type="EMBL" id="LN733372">
    <property type="protein sequence ID" value="CEP16889.1"/>
    <property type="molecule type" value="Genomic_DNA"/>
</dbReference>
<dbReference type="Pfam" id="PF00069">
    <property type="entry name" value="Pkinase"/>
    <property type="match status" value="2"/>
</dbReference>
<feature type="region of interest" description="Disordered" evidence="5">
    <location>
        <begin position="534"/>
        <end position="553"/>
    </location>
</feature>
<gene>
    <name evidence="7" type="primary">PARPA_11168.1 scaffold 42800</name>
</gene>
<dbReference type="GO" id="GO:0004674">
    <property type="term" value="F:protein serine/threonine kinase activity"/>
    <property type="evidence" value="ECO:0007669"/>
    <property type="project" value="UniProtKB-EC"/>
</dbReference>
<dbReference type="EC" id="2.7.11.1" evidence="1"/>
<evidence type="ECO:0000256" key="3">
    <source>
        <dbReference type="ARBA" id="ARBA00022840"/>
    </source>
</evidence>
<dbReference type="SMART" id="SM00220">
    <property type="entry name" value="S_TKc"/>
    <property type="match status" value="1"/>
</dbReference>
<feature type="binding site" evidence="4">
    <location>
        <position position="151"/>
    </location>
    <ligand>
        <name>ATP</name>
        <dbReference type="ChEBI" id="CHEBI:30616"/>
    </ligand>
</feature>
<evidence type="ECO:0000256" key="1">
    <source>
        <dbReference type="ARBA" id="ARBA00012513"/>
    </source>
</evidence>
<evidence type="ECO:0000313" key="7">
    <source>
        <dbReference type="EMBL" id="CEP16889.1"/>
    </source>
</evidence>